<keyword evidence="2" id="KW-1185">Reference proteome</keyword>
<dbReference type="GO" id="GO:0016787">
    <property type="term" value="F:hydrolase activity"/>
    <property type="evidence" value="ECO:0007669"/>
    <property type="project" value="UniProtKB-KW"/>
</dbReference>
<reference evidence="1 2" key="1">
    <citation type="submission" date="2024-09" db="EMBL/GenBank/DDBJ databases">
        <authorList>
            <person name="Lee S.D."/>
        </authorList>
    </citation>
    <scope>NUCLEOTIDE SEQUENCE [LARGE SCALE GENOMIC DNA]</scope>
    <source>
        <strain evidence="1 2">N1-1</strain>
    </source>
</reference>
<dbReference type="Pfam" id="PF02156">
    <property type="entry name" value="Glyco_hydro_26"/>
    <property type="match status" value="1"/>
</dbReference>
<dbReference type="Proteomes" id="UP001592582">
    <property type="component" value="Unassembled WGS sequence"/>
</dbReference>
<dbReference type="EMBL" id="JBHEZX010000003">
    <property type="protein sequence ID" value="MFC1409069.1"/>
    <property type="molecule type" value="Genomic_DNA"/>
</dbReference>
<evidence type="ECO:0000313" key="2">
    <source>
        <dbReference type="Proteomes" id="UP001592582"/>
    </source>
</evidence>
<gene>
    <name evidence="1" type="ORF">ACEZDG_07210</name>
</gene>
<protein>
    <submittedName>
        <fullName evidence="1">Glycoside hydrolase family 26 protein</fullName>
    </submittedName>
</protein>
<dbReference type="InterPro" id="IPR022790">
    <property type="entry name" value="GH26_dom"/>
</dbReference>
<dbReference type="SUPFAM" id="SSF51445">
    <property type="entry name" value="(Trans)glycosidases"/>
    <property type="match status" value="1"/>
</dbReference>
<dbReference type="Gene3D" id="3.20.20.80">
    <property type="entry name" value="Glycosidases"/>
    <property type="match status" value="1"/>
</dbReference>
<dbReference type="InterPro" id="IPR017853">
    <property type="entry name" value="GH"/>
</dbReference>
<keyword evidence="1" id="KW-0378">Hydrolase</keyword>
<proteinExistence type="predicted"/>
<dbReference type="PROSITE" id="PS51764">
    <property type="entry name" value="GH26"/>
    <property type="match status" value="1"/>
</dbReference>
<dbReference type="PROSITE" id="PS51257">
    <property type="entry name" value="PROKAR_LIPOPROTEIN"/>
    <property type="match status" value="1"/>
</dbReference>
<accession>A0ABV6V5S4</accession>
<dbReference type="PRINTS" id="PR00739">
    <property type="entry name" value="GLHYDRLASE26"/>
</dbReference>
<dbReference type="InterPro" id="IPR000805">
    <property type="entry name" value="Glyco_hydro_26"/>
</dbReference>
<evidence type="ECO:0000313" key="1">
    <source>
        <dbReference type="EMBL" id="MFC1409069.1"/>
    </source>
</evidence>
<dbReference type="PANTHER" id="PTHR40079">
    <property type="entry name" value="MANNAN ENDO-1,4-BETA-MANNOSIDASE E-RELATED"/>
    <property type="match status" value="1"/>
</dbReference>
<sequence>MPRRLAHRQGVVGLGWALGLVLLLVAGCSSQGVVSPLAPWPPQQTAGPVPSTPAAPSATPSGPTTSLKYRLIHPDGDYFGISTWKAPSQAETNLVAAPAGATPTIQEFFVGWDESFNPQSVRNSYHLGALPLLTWEPEGASKDSNQPAYSLRRIASGAFDGYLTSFAAAVRTEGQPVVIRFAHEMNGDWYPWSEGNSGNRPGDYVKAWRHVHDLFVRAGAVNVIWLWSPNVVRGPETTGFASLYPGADYVDWVGLDAYALGESTAGAVLDHSLSLLHAVTDKPVLISETAAEPGPEKAPWTADLFRWLNRHQDVIGFVWFEHTPTDGGKYDYRFTADPATEQAFRKGLASLRLVDWPIRATLPTPPPSPIP</sequence>
<organism evidence="1 2">
    <name type="scientific">Streptacidiphilus alkalitolerans</name>
    <dbReference type="NCBI Taxonomy" id="3342712"/>
    <lineage>
        <taxon>Bacteria</taxon>
        <taxon>Bacillati</taxon>
        <taxon>Actinomycetota</taxon>
        <taxon>Actinomycetes</taxon>
        <taxon>Kitasatosporales</taxon>
        <taxon>Streptomycetaceae</taxon>
        <taxon>Streptacidiphilus</taxon>
    </lineage>
</organism>
<comment type="caution">
    <text evidence="1">The sequence shown here is derived from an EMBL/GenBank/DDBJ whole genome shotgun (WGS) entry which is preliminary data.</text>
</comment>
<dbReference type="PANTHER" id="PTHR40079:SF4">
    <property type="entry name" value="GH26 DOMAIN-CONTAINING PROTEIN-RELATED"/>
    <property type="match status" value="1"/>
</dbReference>
<name>A0ABV6V5S4_9ACTN</name>